<accession>A0A376VLZ7</accession>
<reference evidence="1 2" key="1">
    <citation type="submission" date="2018-06" db="EMBL/GenBank/DDBJ databases">
        <authorList>
            <consortium name="Pathogen Informatics"/>
            <person name="Doyle S."/>
        </authorList>
    </citation>
    <scope>NUCLEOTIDE SEQUENCE [LARGE SCALE GENOMIC DNA]</scope>
    <source>
        <strain evidence="1 2">NCTC9077</strain>
    </source>
</reference>
<evidence type="ECO:0000313" key="1">
    <source>
        <dbReference type="EMBL" id="STJ12335.1"/>
    </source>
</evidence>
<dbReference type="GO" id="GO:0016491">
    <property type="term" value="F:oxidoreductase activity"/>
    <property type="evidence" value="ECO:0007669"/>
    <property type="project" value="UniProtKB-KW"/>
</dbReference>
<gene>
    <name evidence="1" type="primary">hcr_1</name>
    <name evidence="1" type="ORF">NCTC9077_04082</name>
</gene>
<name>A0A376VLZ7_ECOLX</name>
<organism evidence="1 2">
    <name type="scientific">Escherichia coli</name>
    <dbReference type="NCBI Taxonomy" id="562"/>
    <lineage>
        <taxon>Bacteria</taxon>
        <taxon>Pseudomonadati</taxon>
        <taxon>Pseudomonadota</taxon>
        <taxon>Gammaproteobacteria</taxon>
        <taxon>Enterobacterales</taxon>
        <taxon>Enterobacteriaceae</taxon>
        <taxon>Escherichia</taxon>
    </lineage>
</organism>
<dbReference type="EC" id="1.-.-.-" evidence="1"/>
<dbReference type="EMBL" id="UGCU01000001">
    <property type="protein sequence ID" value="STJ12335.1"/>
    <property type="molecule type" value="Genomic_DNA"/>
</dbReference>
<protein>
    <submittedName>
        <fullName evidence="1">HCP oxidoreductase, NADH-dependent</fullName>
        <ecNumber evidence="1">1.-.-.-</ecNumber>
    </submittedName>
</protein>
<proteinExistence type="predicted"/>
<keyword evidence="1" id="KW-0560">Oxidoreductase</keyword>
<evidence type="ECO:0000313" key="2">
    <source>
        <dbReference type="Proteomes" id="UP000254495"/>
    </source>
</evidence>
<dbReference type="AlphaFoldDB" id="A0A376VLZ7"/>
<sequence>MTMPTNQCPWRMQVHHITQETPDVWTISLICHDYYPYRAGAICTGQRA</sequence>
<dbReference type="Proteomes" id="UP000254495">
    <property type="component" value="Unassembled WGS sequence"/>
</dbReference>